<dbReference type="CDD" id="cd06261">
    <property type="entry name" value="TM_PBP2"/>
    <property type="match status" value="1"/>
</dbReference>
<dbReference type="PROSITE" id="PS50928">
    <property type="entry name" value="ABC_TM1"/>
    <property type="match status" value="1"/>
</dbReference>
<evidence type="ECO:0000313" key="9">
    <source>
        <dbReference type="EMBL" id="QNM02431.1"/>
    </source>
</evidence>
<dbReference type="Proteomes" id="UP000515981">
    <property type="component" value="Chromosome"/>
</dbReference>
<keyword evidence="5 7" id="KW-1133">Transmembrane helix</keyword>
<dbReference type="KEGG" id="ssun:H9Q77_15505"/>
<keyword evidence="4 7" id="KW-0812">Transmembrane</keyword>
<organism evidence="9 10">
    <name type="scientific">Simiaoa sunii</name>
    <dbReference type="NCBI Taxonomy" id="2763672"/>
    <lineage>
        <taxon>Bacteria</taxon>
        <taxon>Bacillati</taxon>
        <taxon>Bacillota</taxon>
        <taxon>Clostridia</taxon>
        <taxon>Lachnospirales</taxon>
        <taxon>Lachnospiraceae</taxon>
        <taxon>Simiaoa</taxon>
    </lineage>
</organism>
<keyword evidence="3" id="KW-1003">Cell membrane</keyword>
<dbReference type="GO" id="GO:0005886">
    <property type="term" value="C:plasma membrane"/>
    <property type="evidence" value="ECO:0007669"/>
    <property type="project" value="UniProtKB-SubCell"/>
</dbReference>
<comment type="similarity">
    <text evidence="7">Belongs to the binding-protein-dependent transport system permease family.</text>
</comment>
<feature type="transmembrane region" description="Helical" evidence="7">
    <location>
        <begin position="109"/>
        <end position="130"/>
    </location>
</feature>
<dbReference type="EMBL" id="CP060633">
    <property type="protein sequence ID" value="QNM02431.1"/>
    <property type="molecule type" value="Genomic_DNA"/>
</dbReference>
<dbReference type="GO" id="GO:0055085">
    <property type="term" value="P:transmembrane transport"/>
    <property type="evidence" value="ECO:0007669"/>
    <property type="project" value="InterPro"/>
</dbReference>
<dbReference type="Pfam" id="PF00528">
    <property type="entry name" value="BPD_transp_1"/>
    <property type="match status" value="1"/>
</dbReference>
<keyword evidence="6 7" id="KW-0472">Membrane</keyword>
<feature type="transmembrane region" description="Helical" evidence="7">
    <location>
        <begin position="12"/>
        <end position="35"/>
    </location>
</feature>
<dbReference type="PANTHER" id="PTHR30193:SF37">
    <property type="entry name" value="INNER MEMBRANE ABC TRANSPORTER PERMEASE PROTEIN YCJO"/>
    <property type="match status" value="1"/>
</dbReference>
<keyword evidence="2 7" id="KW-0813">Transport</keyword>
<dbReference type="RefSeq" id="WP_118692809.1">
    <property type="nucleotide sequence ID" value="NZ_CP060633.1"/>
</dbReference>
<evidence type="ECO:0000256" key="5">
    <source>
        <dbReference type="ARBA" id="ARBA00022989"/>
    </source>
</evidence>
<evidence type="ECO:0000256" key="3">
    <source>
        <dbReference type="ARBA" id="ARBA00022475"/>
    </source>
</evidence>
<dbReference type="InterPro" id="IPR051393">
    <property type="entry name" value="ABC_transporter_permease"/>
</dbReference>
<protein>
    <submittedName>
        <fullName evidence="9">Sugar ABC transporter permease</fullName>
    </submittedName>
</protein>
<evidence type="ECO:0000256" key="7">
    <source>
        <dbReference type="RuleBase" id="RU363032"/>
    </source>
</evidence>
<evidence type="ECO:0000256" key="2">
    <source>
        <dbReference type="ARBA" id="ARBA00022448"/>
    </source>
</evidence>
<comment type="subcellular location">
    <subcellularLocation>
        <location evidence="1 7">Cell membrane</location>
        <topology evidence="1 7">Multi-pass membrane protein</topology>
    </subcellularLocation>
</comment>
<name>A0A7G9FV49_9FIRM</name>
<evidence type="ECO:0000313" key="10">
    <source>
        <dbReference type="Proteomes" id="UP000515981"/>
    </source>
</evidence>
<evidence type="ECO:0000259" key="8">
    <source>
        <dbReference type="PROSITE" id="PS50928"/>
    </source>
</evidence>
<dbReference type="PANTHER" id="PTHR30193">
    <property type="entry name" value="ABC TRANSPORTER PERMEASE PROTEIN"/>
    <property type="match status" value="1"/>
</dbReference>
<dbReference type="Gene3D" id="1.10.3720.10">
    <property type="entry name" value="MetI-like"/>
    <property type="match status" value="1"/>
</dbReference>
<proteinExistence type="inferred from homology"/>
<feature type="domain" description="ABC transmembrane type-1" evidence="8">
    <location>
        <begin position="71"/>
        <end position="286"/>
    </location>
</feature>
<gene>
    <name evidence="9" type="ORF">H9Q77_15505</name>
</gene>
<dbReference type="SUPFAM" id="SSF161098">
    <property type="entry name" value="MetI-like"/>
    <property type="match status" value="1"/>
</dbReference>
<evidence type="ECO:0000256" key="1">
    <source>
        <dbReference type="ARBA" id="ARBA00004651"/>
    </source>
</evidence>
<feature type="transmembrane region" description="Helical" evidence="7">
    <location>
        <begin position="75"/>
        <end position="97"/>
    </location>
</feature>
<evidence type="ECO:0000256" key="4">
    <source>
        <dbReference type="ARBA" id="ARBA00022692"/>
    </source>
</evidence>
<feature type="transmembrane region" description="Helical" evidence="7">
    <location>
        <begin position="265"/>
        <end position="289"/>
    </location>
</feature>
<evidence type="ECO:0000256" key="6">
    <source>
        <dbReference type="ARBA" id="ARBA00023136"/>
    </source>
</evidence>
<accession>A0A7G9FV49</accession>
<reference evidence="9 10" key="1">
    <citation type="submission" date="2020-08" db="EMBL/GenBank/DDBJ databases">
        <authorList>
            <person name="Liu C."/>
            <person name="Sun Q."/>
        </authorList>
    </citation>
    <scope>NUCLEOTIDE SEQUENCE [LARGE SCALE GENOMIC DNA]</scope>
    <source>
        <strain evidence="9 10">NSJ-8</strain>
    </source>
</reference>
<dbReference type="InterPro" id="IPR035906">
    <property type="entry name" value="MetI-like_sf"/>
</dbReference>
<keyword evidence="10" id="KW-1185">Reference proteome</keyword>
<feature type="transmembrane region" description="Helical" evidence="7">
    <location>
        <begin position="158"/>
        <end position="180"/>
    </location>
</feature>
<dbReference type="AlphaFoldDB" id="A0A7G9FV49"/>
<dbReference type="InterPro" id="IPR000515">
    <property type="entry name" value="MetI-like"/>
</dbReference>
<sequence>MKRTKKAGPNYNVYGWIFISLAFLLYIIFTIYPAIDSLLLAFQSFEGGKYAFVGLKNFKRMFGDAIFLKSLGNTFLYMVIQVPLMLLFALIIATLLNSKFLKFKGFFRTSVFLPCVTSLVAYSIIFKMLFSLDGLLNQVLIKLGILDAPYQYLQDSTWARAVIIIAMIWRWTGYNVIFYLSAMQNIPKETFEAAKVDGANAIQTFFKITIPQLKPIVLLTTIMSTNGTLQLFDETMNITQGGPANATITVSHYIYNQSFVYAPNFGYASAISYMVVFIMIILAIIQFTVAGKED</sequence>